<feature type="compositionally biased region" description="Low complexity" evidence="3">
    <location>
        <begin position="887"/>
        <end position="919"/>
    </location>
</feature>
<evidence type="ECO:0000313" key="4">
    <source>
        <dbReference type="EMBL" id="EFJ42873.1"/>
    </source>
</evidence>
<dbReference type="SMART" id="SM00671">
    <property type="entry name" value="SEL1"/>
    <property type="match status" value="9"/>
</dbReference>
<proteinExistence type="inferred from homology"/>
<dbReference type="KEGG" id="vcn:VOLCADRAFT_107064"/>
<dbReference type="FunCoup" id="D8UBS4">
    <property type="interactions" value="1287"/>
</dbReference>
<feature type="region of interest" description="Disordered" evidence="3">
    <location>
        <begin position="872"/>
        <end position="919"/>
    </location>
</feature>
<dbReference type="OrthoDB" id="509488at2759"/>
<sequence length="934" mass="99023">MANQRHRTMQQRYFYSIAAFAVLAVAPTRLLAAEEPSPLRSKRAPSWSEQQTAVELLVGATGFRSARHGRAFPFNGTLPCRGKAECGKQRQQQEQQDTSGEVVLEGLDPPVSVSASAHRGALRELAKAFQDGWGVAQDMRLALQLFRAASDRGDPEAQGHMGLRYSMGLDQLESWAAEGIMGFGQPKGPEALLHYYFGALGGDMASRMALGYRHLMGLGVPQSCWTAASYYQPVGAQVSDLAAGLDPLMFPPVAAAAAGAGGAAQGAGGGGGGRGSSPSSPSAAAAAAAPSPGGRPQSRSGSLPHVERIRLHLQAAQGGMRSERHRDMVQYYQHSADRGNTEAQTAVGQVLNYGTLGMDRDHAAAMSYFKLAAEAGDADAMAHIGAMYANGYGTAQSYETAQEWWAKAAKRHSGTALFGLGYLHLTGRGGVEQDYEEAFKYFTKAAEPPQSEARPDAWFYLGVMHLKGYGVRRKSVQRALTYFSLAAQASHPLAQYNAAVMHLAGKGTARNCKTAVTLLKTLSEKGPAAASVQLGHEHFFRGRYGLALLSYLRAADLGFEVAQSNAAWMLDRGYVPGASRSMYPLRANSSELAFTLFKQSAAQSNVHSMLCMGDAYFYGKGVKQDWERSAEAMFNLGFMHEFGVGVPKDLHLAKKFYDMAVHTQPDAFLPVAVANAWLRVHRCWDALRPYLPIWLWSSLFALHPPHTSLFGPWVARLQAALPNLALFHAEVVFWRWVDLTGLGSLGAMVRQGDAGEGATLLALLGGLALVVRLRRRRAAVRLQQQEAAARLLQQQQEQLLVQLERLGVEVEENRDRERERAASHGLAAATVTAVAAAAAAAGDAAIGLNGSSEAVIDSGAADGGVGLADGAGRGEVAGEASRSGSGATEEVVTAAATSGGSLEELSASEAGAPAAEGDAAAAGEIAAKGSIVSE</sequence>
<dbReference type="InterPro" id="IPR011990">
    <property type="entry name" value="TPR-like_helical_dom_sf"/>
</dbReference>
<dbReference type="InParanoid" id="D8UBS4"/>
<dbReference type="SUPFAM" id="SSF81901">
    <property type="entry name" value="HCP-like"/>
    <property type="match status" value="3"/>
</dbReference>
<dbReference type="RefSeq" id="XP_002956133.1">
    <property type="nucleotide sequence ID" value="XM_002956087.1"/>
</dbReference>
<keyword evidence="5" id="KW-1185">Reference proteome</keyword>
<evidence type="ECO:0000256" key="1">
    <source>
        <dbReference type="ARBA" id="ARBA00038101"/>
    </source>
</evidence>
<feature type="region of interest" description="Disordered" evidence="3">
    <location>
        <begin position="261"/>
        <end position="302"/>
    </location>
</feature>
<gene>
    <name evidence="4" type="ORF">VOLCADRAFT_107064</name>
</gene>
<evidence type="ECO:0000313" key="5">
    <source>
        <dbReference type="Proteomes" id="UP000001058"/>
    </source>
</evidence>
<comment type="similarity">
    <text evidence="1">Belongs to the sel-1 family.</text>
</comment>
<dbReference type="eggNOG" id="KOG1550">
    <property type="taxonomic scope" value="Eukaryota"/>
</dbReference>
<dbReference type="STRING" id="3068.D8UBS4"/>
<dbReference type="GeneID" id="9626577"/>
<dbReference type="Gene3D" id="1.25.40.10">
    <property type="entry name" value="Tetratricopeptide repeat domain"/>
    <property type="match status" value="2"/>
</dbReference>
<dbReference type="InterPro" id="IPR006597">
    <property type="entry name" value="Sel1-like"/>
</dbReference>
<feature type="coiled-coil region" evidence="2">
    <location>
        <begin position="775"/>
        <end position="820"/>
    </location>
</feature>
<reference evidence="4 5" key="1">
    <citation type="journal article" date="2010" name="Science">
        <title>Genomic analysis of organismal complexity in the multicellular green alga Volvox carteri.</title>
        <authorList>
            <person name="Prochnik S.E."/>
            <person name="Umen J."/>
            <person name="Nedelcu A.M."/>
            <person name="Hallmann A."/>
            <person name="Miller S.M."/>
            <person name="Nishii I."/>
            <person name="Ferris P."/>
            <person name="Kuo A."/>
            <person name="Mitros T."/>
            <person name="Fritz-Laylin L.K."/>
            <person name="Hellsten U."/>
            <person name="Chapman J."/>
            <person name="Simakov O."/>
            <person name="Rensing S.A."/>
            <person name="Terry A."/>
            <person name="Pangilinan J."/>
            <person name="Kapitonov V."/>
            <person name="Jurka J."/>
            <person name="Salamov A."/>
            <person name="Shapiro H."/>
            <person name="Schmutz J."/>
            <person name="Grimwood J."/>
            <person name="Lindquist E."/>
            <person name="Lucas S."/>
            <person name="Grigoriev I.V."/>
            <person name="Schmitt R."/>
            <person name="Kirk D."/>
            <person name="Rokhsar D.S."/>
        </authorList>
    </citation>
    <scope>NUCLEOTIDE SEQUENCE [LARGE SCALE GENOMIC DNA]</scope>
    <source>
        <strain evidence="5">f. Nagariensis / Eve</strain>
    </source>
</reference>
<dbReference type="AlphaFoldDB" id="D8UBS4"/>
<keyword evidence="2" id="KW-0175">Coiled coil</keyword>
<organism evidence="5">
    <name type="scientific">Volvox carteri f. nagariensis</name>
    <dbReference type="NCBI Taxonomy" id="3068"/>
    <lineage>
        <taxon>Eukaryota</taxon>
        <taxon>Viridiplantae</taxon>
        <taxon>Chlorophyta</taxon>
        <taxon>core chlorophytes</taxon>
        <taxon>Chlorophyceae</taxon>
        <taxon>CS clade</taxon>
        <taxon>Chlamydomonadales</taxon>
        <taxon>Volvocaceae</taxon>
        <taxon>Volvox</taxon>
    </lineage>
</organism>
<dbReference type="Proteomes" id="UP000001058">
    <property type="component" value="Unassembled WGS sequence"/>
</dbReference>
<evidence type="ECO:0000256" key="3">
    <source>
        <dbReference type="SAM" id="MobiDB-lite"/>
    </source>
</evidence>
<dbReference type="GO" id="GO:0005789">
    <property type="term" value="C:endoplasmic reticulum membrane"/>
    <property type="evidence" value="ECO:0007669"/>
    <property type="project" value="TreeGrafter"/>
</dbReference>
<accession>D8UBS4</accession>
<dbReference type="PANTHER" id="PTHR11102:SF147">
    <property type="entry name" value="SEL1L ADAPTOR SUBUNIT OF ERAD E3 UBIQUITIN LIGASE"/>
    <property type="match status" value="1"/>
</dbReference>
<dbReference type="Pfam" id="PF08238">
    <property type="entry name" value="Sel1"/>
    <property type="match status" value="9"/>
</dbReference>
<dbReference type="GO" id="GO:0036503">
    <property type="term" value="P:ERAD pathway"/>
    <property type="evidence" value="ECO:0007669"/>
    <property type="project" value="TreeGrafter"/>
</dbReference>
<dbReference type="InterPro" id="IPR050767">
    <property type="entry name" value="Sel1_AlgK"/>
</dbReference>
<feature type="compositionally biased region" description="Gly residues" evidence="3">
    <location>
        <begin position="261"/>
        <end position="275"/>
    </location>
</feature>
<evidence type="ECO:0000256" key="2">
    <source>
        <dbReference type="SAM" id="Coils"/>
    </source>
</evidence>
<feature type="compositionally biased region" description="Low complexity" evidence="3">
    <location>
        <begin position="276"/>
        <end position="302"/>
    </location>
</feature>
<dbReference type="PANTHER" id="PTHR11102">
    <property type="entry name" value="SEL-1-LIKE PROTEIN"/>
    <property type="match status" value="1"/>
</dbReference>
<protein>
    <submittedName>
        <fullName evidence="4">Uncharacterized protein</fullName>
    </submittedName>
</protein>
<name>D8UBS4_VOLCA</name>
<dbReference type="EMBL" id="GL378378">
    <property type="protein sequence ID" value="EFJ42873.1"/>
    <property type="molecule type" value="Genomic_DNA"/>
</dbReference>